<protein>
    <submittedName>
        <fullName evidence="2">Uncharacterized protein</fullName>
    </submittedName>
</protein>
<accession>A0A1E1KGL7</accession>
<dbReference type="AlphaFoldDB" id="A0A1E1KGL7"/>
<evidence type="ECO:0000313" key="2">
    <source>
        <dbReference type="EMBL" id="CZS97159.1"/>
    </source>
</evidence>
<feature type="region of interest" description="Disordered" evidence="1">
    <location>
        <begin position="78"/>
        <end position="108"/>
    </location>
</feature>
<proteinExistence type="predicted"/>
<dbReference type="Proteomes" id="UP000178912">
    <property type="component" value="Unassembled WGS sequence"/>
</dbReference>
<keyword evidence="3" id="KW-1185">Reference proteome</keyword>
<organism evidence="2 3">
    <name type="scientific">Rhynchosporium agropyri</name>
    <dbReference type="NCBI Taxonomy" id="914238"/>
    <lineage>
        <taxon>Eukaryota</taxon>
        <taxon>Fungi</taxon>
        <taxon>Dikarya</taxon>
        <taxon>Ascomycota</taxon>
        <taxon>Pezizomycotina</taxon>
        <taxon>Leotiomycetes</taxon>
        <taxon>Helotiales</taxon>
        <taxon>Ploettnerulaceae</taxon>
        <taxon>Rhynchosporium</taxon>
    </lineage>
</organism>
<feature type="compositionally biased region" description="Basic and acidic residues" evidence="1">
    <location>
        <begin position="81"/>
        <end position="95"/>
    </location>
</feature>
<evidence type="ECO:0000256" key="1">
    <source>
        <dbReference type="SAM" id="MobiDB-lite"/>
    </source>
</evidence>
<name>A0A1E1KGL7_9HELO</name>
<evidence type="ECO:0000313" key="3">
    <source>
        <dbReference type="Proteomes" id="UP000178912"/>
    </source>
</evidence>
<gene>
    <name evidence="2" type="ORF">RAG0_06299</name>
</gene>
<reference evidence="3" key="1">
    <citation type="submission" date="2016-03" db="EMBL/GenBank/DDBJ databases">
        <authorList>
            <person name="Guldener U."/>
        </authorList>
    </citation>
    <scope>NUCLEOTIDE SEQUENCE [LARGE SCALE GENOMIC DNA]</scope>
    <source>
        <strain evidence="3">04CH-RAC-A.6.1</strain>
    </source>
</reference>
<dbReference type="EMBL" id="FJUX01000030">
    <property type="protein sequence ID" value="CZS97159.1"/>
    <property type="molecule type" value="Genomic_DNA"/>
</dbReference>
<sequence>MAAEKSIVPGNADNGNFGFVFSGGRGLEKSRFAGRFQSIVSCHIKLEEKASVRSSTHVFVSGGGLHIGTSKGVKNVQTQLSDKEEPLGMRTERPSQKGIGRQTMISLR</sequence>